<evidence type="ECO:0000256" key="1">
    <source>
        <dbReference type="ARBA" id="ARBA00006975"/>
    </source>
</evidence>
<dbReference type="InterPro" id="IPR037124">
    <property type="entry name" value="Chaperonin_GroES_sf"/>
</dbReference>
<dbReference type="Pfam" id="PF00166">
    <property type="entry name" value="Cpn10"/>
    <property type="match status" value="1"/>
</dbReference>
<dbReference type="PRINTS" id="PR00297">
    <property type="entry name" value="CHAPERONIN10"/>
</dbReference>
<dbReference type="EMBL" id="LM995447">
    <property type="protein sequence ID" value="CDZ24026.1"/>
    <property type="molecule type" value="Genomic_DNA"/>
</dbReference>
<dbReference type="SUPFAM" id="SSF50129">
    <property type="entry name" value="GroES-like"/>
    <property type="match status" value="1"/>
</dbReference>
<dbReference type="GO" id="GO:0051087">
    <property type="term" value="F:protein-folding chaperone binding"/>
    <property type="evidence" value="ECO:0007669"/>
    <property type="project" value="TreeGrafter"/>
</dbReference>
<proteinExistence type="inferred from homology"/>
<keyword evidence="2 3" id="KW-0143">Chaperone</keyword>
<evidence type="ECO:0000313" key="5">
    <source>
        <dbReference type="EMBL" id="CDZ24026.1"/>
    </source>
</evidence>
<name>A0A078KK35_9FIRM</name>
<evidence type="ECO:0000256" key="3">
    <source>
        <dbReference type="HAMAP-Rule" id="MF_00580"/>
    </source>
</evidence>
<dbReference type="GO" id="GO:0005737">
    <property type="term" value="C:cytoplasm"/>
    <property type="evidence" value="ECO:0007669"/>
    <property type="project" value="UniProtKB-SubCell"/>
</dbReference>
<dbReference type="KEGG" id="ccel:CCDG5_0907"/>
<dbReference type="OrthoDB" id="9806791at2"/>
<dbReference type="STRING" id="29343.CCDG5_0907"/>
<dbReference type="HOGENOM" id="CLU_132825_2_0_9"/>
<dbReference type="Proteomes" id="UP000032431">
    <property type="component" value="Chromosome I"/>
</dbReference>
<dbReference type="HAMAP" id="MF_00580">
    <property type="entry name" value="CH10"/>
    <property type="match status" value="1"/>
</dbReference>
<keyword evidence="3" id="KW-0963">Cytoplasm</keyword>
<accession>A0A078KK35</accession>
<dbReference type="PANTHER" id="PTHR10772">
    <property type="entry name" value="10 KDA HEAT SHOCK PROTEIN"/>
    <property type="match status" value="1"/>
</dbReference>
<comment type="similarity">
    <text evidence="1 3 4">Belongs to the GroES chaperonin family.</text>
</comment>
<organism evidence="5 6">
    <name type="scientific">[Clostridium] cellulosi</name>
    <dbReference type="NCBI Taxonomy" id="29343"/>
    <lineage>
        <taxon>Bacteria</taxon>
        <taxon>Bacillati</taxon>
        <taxon>Bacillota</taxon>
        <taxon>Clostridia</taxon>
        <taxon>Eubacteriales</taxon>
        <taxon>Oscillospiraceae</taxon>
        <taxon>Oscillospiraceae incertae sedis</taxon>
    </lineage>
</organism>
<gene>
    <name evidence="3" type="primary">groES</name>
    <name evidence="3" type="synonym">groS</name>
    <name evidence="5" type="ORF">CCDG5_0907</name>
</gene>
<protein>
    <recommendedName>
        <fullName evidence="3">Co-chaperonin GroES</fullName>
    </recommendedName>
    <alternativeName>
        <fullName evidence="3">10 kDa chaperonin</fullName>
    </alternativeName>
    <alternativeName>
        <fullName evidence="3">Chaperonin-10</fullName>
        <shortName evidence="3">Cpn10</shortName>
    </alternativeName>
</protein>
<dbReference type="PANTHER" id="PTHR10772:SF63">
    <property type="entry name" value="20 KDA CHAPERONIN, CHLOROPLASTIC"/>
    <property type="match status" value="1"/>
</dbReference>
<dbReference type="Gene3D" id="2.30.33.40">
    <property type="entry name" value="GroES chaperonin"/>
    <property type="match status" value="1"/>
</dbReference>
<dbReference type="NCBIfam" id="NF001533">
    <property type="entry name" value="PRK00364.2-4"/>
    <property type="match status" value="1"/>
</dbReference>
<evidence type="ECO:0000256" key="4">
    <source>
        <dbReference type="RuleBase" id="RU000535"/>
    </source>
</evidence>
<reference evidence="6" key="1">
    <citation type="submission" date="2014-07" db="EMBL/GenBank/DDBJ databases">
        <authorList>
            <person name="Wibberg D."/>
        </authorList>
    </citation>
    <scope>NUCLEOTIDE SEQUENCE [LARGE SCALE GENOMIC DNA]</scope>
    <source>
        <strain evidence="6">DG5</strain>
    </source>
</reference>
<sequence length="94" mass="10383">MKIKPLGARVLLKQEESEETTKSGIVLPSSAKEKPNWGTVVEVGPGETKDGHEIKVTVKKGDRVIYSKYSGTEVKIDNEKYLILNQSDLLAVIE</sequence>
<dbReference type="InterPro" id="IPR011032">
    <property type="entry name" value="GroES-like_sf"/>
</dbReference>
<dbReference type="GO" id="GO:0051082">
    <property type="term" value="F:unfolded protein binding"/>
    <property type="evidence" value="ECO:0007669"/>
    <property type="project" value="TreeGrafter"/>
</dbReference>
<dbReference type="PATRIC" id="fig|29343.3.peg.959"/>
<dbReference type="AlphaFoldDB" id="A0A078KK35"/>
<keyword evidence="6" id="KW-1185">Reference proteome</keyword>
<comment type="function">
    <text evidence="3 4">Together with the chaperonin GroEL, plays an essential role in assisting protein folding. The GroEL-GroES system forms a nano-cage that allows encapsulation of the non-native substrate proteins and provides a physical environment optimized to promote and accelerate protein folding. GroES binds to the apical surface of the GroEL ring, thereby capping the opening of the GroEL channel.</text>
</comment>
<dbReference type="SMART" id="SM00883">
    <property type="entry name" value="Cpn10"/>
    <property type="match status" value="1"/>
</dbReference>
<dbReference type="GO" id="GO:0044183">
    <property type="term" value="F:protein folding chaperone"/>
    <property type="evidence" value="ECO:0007669"/>
    <property type="project" value="InterPro"/>
</dbReference>
<dbReference type="NCBIfam" id="NF001531">
    <property type="entry name" value="PRK00364.2-2"/>
    <property type="match status" value="1"/>
</dbReference>
<comment type="subunit">
    <text evidence="3">Heptamer of 7 subunits arranged in a ring. Interacts with the chaperonin GroEL.</text>
</comment>
<dbReference type="FunFam" id="2.30.33.40:FF:000001">
    <property type="entry name" value="10 kDa chaperonin"/>
    <property type="match status" value="1"/>
</dbReference>
<dbReference type="GO" id="GO:0005524">
    <property type="term" value="F:ATP binding"/>
    <property type="evidence" value="ECO:0007669"/>
    <property type="project" value="InterPro"/>
</dbReference>
<dbReference type="InterPro" id="IPR020818">
    <property type="entry name" value="Chaperonin_GroES"/>
</dbReference>
<evidence type="ECO:0000256" key="2">
    <source>
        <dbReference type="ARBA" id="ARBA00023186"/>
    </source>
</evidence>
<evidence type="ECO:0000313" key="6">
    <source>
        <dbReference type="Proteomes" id="UP000032431"/>
    </source>
</evidence>
<comment type="subcellular location">
    <subcellularLocation>
        <location evidence="3">Cytoplasm</location>
    </subcellularLocation>
</comment>
<dbReference type="CDD" id="cd00320">
    <property type="entry name" value="cpn10"/>
    <property type="match status" value="1"/>
</dbReference>
<dbReference type="GO" id="GO:0046872">
    <property type="term" value="F:metal ion binding"/>
    <property type="evidence" value="ECO:0007669"/>
    <property type="project" value="TreeGrafter"/>
</dbReference>